<evidence type="ECO:0000256" key="4">
    <source>
        <dbReference type="ARBA" id="ARBA00022801"/>
    </source>
</evidence>
<evidence type="ECO:0000259" key="11">
    <source>
        <dbReference type="SMART" id="SM00474"/>
    </source>
</evidence>
<keyword evidence="5" id="KW-0269">Exonuclease</keyword>
<dbReference type="Pfam" id="PF20499">
    <property type="entry name" value="DUF6729"/>
    <property type="match status" value="1"/>
</dbReference>
<dbReference type="InterPro" id="IPR046616">
    <property type="entry name" value="DUF6729"/>
</dbReference>
<feature type="compositionally biased region" description="Acidic residues" evidence="10">
    <location>
        <begin position="7"/>
        <end position="16"/>
    </location>
</feature>
<dbReference type="InterPro" id="IPR002562">
    <property type="entry name" value="3'-5'_exonuclease_dom"/>
</dbReference>
<keyword evidence="6" id="KW-0460">Magnesium</keyword>
<dbReference type="SUPFAM" id="SSF53098">
    <property type="entry name" value="Ribonuclease H-like"/>
    <property type="match status" value="1"/>
</dbReference>
<dbReference type="GO" id="GO:0046872">
    <property type="term" value="F:metal ion binding"/>
    <property type="evidence" value="ECO:0007669"/>
    <property type="project" value="UniProtKB-KW"/>
</dbReference>
<keyword evidence="7" id="KW-0539">Nucleus</keyword>
<feature type="non-terminal residue" evidence="12">
    <location>
        <position position="1"/>
    </location>
</feature>
<dbReference type="OrthoDB" id="2282351at2759"/>
<evidence type="ECO:0000313" key="12">
    <source>
        <dbReference type="EMBL" id="KAG2192239.1"/>
    </source>
</evidence>
<dbReference type="PANTHER" id="PTHR13620">
    <property type="entry name" value="3-5 EXONUCLEASE"/>
    <property type="match status" value="1"/>
</dbReference>
<dbReference type="GO" id="GO:0005634">
    <property type="term" value="C:nucleus"/>
    <property type="evidence" value="ECO:0007669"/>
    <property type="project" value="UniProtKB-SubCell"/>
</dbReference>
<name>A0A8H7QG90_9FUNG</name>
<dbReference type="GO" id="GO:0003676">
    <property type="term" value="F:nucleic acid binding"/>
    <property type="evidence" value="ECO:0007669"/>
    <property type="project" value="InterPro"/>
</dbReference>
<comment type="caution">
    <text evidence="12">The sequence shown here is derived from an EMBL/GenBank/DDBJ whole genome shotgun (WGS) entry which is preliminary data.</text>
</comment>
<keyword evidence="13" id="KW-1185">Reference proteome</keyword>
<dbReference type="GO" id="GO:0008408">
    <property type="term" value="F:3'-5' exonuclease activity"/>
    <property type="evidence" value="ECO:0007669"/>
    <property type="project" value="InterPro"/>
</dbReference>
<sequence length="703" mass="80003">MNNIEGTESDEEEFDDNVTNVGDANADTATEEEFTEEEFEIVDEEIGDSTPEDSFIGKYLAEIQNRLKGGVTPVEYQRKTYWVDVEYEGFDYDIRTSPDIFYRPRVFIWLPDLLTGRGTNGEGKKHLKCPTCKLANLERKEFAKKTKARRIIDLFDCFYLMSMNYRCMNKNCKKTFSGYNQSIIKQLNPGHQRAFPAILTHKSGISKDLSNTMRPLFQHGVGPHRLSKILRIMHTQRFDELQFVYYNGINDYKPNVASQLCKRNIPQNFEQFSDFFDKAKYNGYIPSSNYLSYVYRSLVAEYRHFTDQHTSQLGGIILKLDHSFKIIKHMGKVNGVSTFAGLFTVLNEYGEIRMQLLVPSKSHNCLRPSFQNMMDSYRKFNSDMPQIAYTDNVTGDRNFLEEVIPSLTRDVVHVTPSHRELVTRNNPYSSFPIATIPTNVPVTVLSTQQEINSACDTILGKVDGGTSKLHVGFDIEWTPSFAYPVGVRARLTGSPIPVALVQIYDGETIYLLRTYTFNSITFPIKLRQLIESPKIIKVGRQIGGDLAKFSQYGITSTPNQLELGTLCYDKEMTTRRNYSLQKMCGEVLHLNMLKPDDIRKSNWETDVLSPGHIEYAAVDAYVSLEIYQSLKDLCTVKQKVYSLTPVGTFVALYASSADKATPAALGYLRDILPDESNLSKREQLITPKNKSSIGMEIVKVSIP</sequence>
<keyword evidence="4" id="KW-0378">Hydrolase</keyword>
<evidence type="ECO:0000256" key="9">
    <source>
        <dbReference type="ARBA" id="ARBA00042761"/>
    </source>
</evidence>
<evidence type="ECO:0000256" key="10">
    <source>
        <dbReference type="SAM" id="MobiDB-lite"/>
    </source>
</evidence>
<dbReference type="Pfam" id="PF01612">
    <property type="entry name" value="DNA_pol_A_exo1"/>
    <property type="match status" value="1"/>
</dbReference>
<dbReference type="AlphaFoldDB" id="A0A8H7QG90"/>
<feature type="compositionally biased region" description="Acidic residues" evidence="10">
    <location>
        <begin position="29"/>
        <end position="38"/>
    </location>
</feature>
<dbReference type="Gene3D" id="3.30.420.10">
    <property type="entry name" value="Ribonuclease H-like superfamily/Ribonuclease H"/>
    <property type="match status" value="1"/>
</dbReference>
<reference evidence="12" key="1">
    <citation type="submission" date="2020-12" db="EMBL/GenBank/DDBJ databases">
        <title>Metabolic potential, ecology and presence of endohyphal bacteria is reflected in genomic diversity of Mucoromycotina.</title>
        <authorList>
            <person name="Muszewska A."/>
            <person name="Okrasinska A."/>
            <person name="Steczkiewicz K."/>
            <person name="Drgas O."/>
            <person name="Orlowska M."/>
            <person name="Perlinska-Lenart U."/>
            <person name="Aleksandrzak-Piekarczyk T."/>
            <person name="Szatraj K."/>
            <person name="Zielenkiewicz U."/>
            <person name="Pilsyk S."/>
            <person name="Malc E."/>
            <person name="Mieczkowski P."/>
            <person name="Kruszewska J.S."/>
            <person name="Biernat P."/>
            <person name="Pawlowska J."/>
        </authorList>
    </citation>
    <scope>NUCLEOTIDE SEQUENCE</scope>
    <source>
        <strain evidence="12">WA0000017839</strain>
    </source>
</reference>
<keyword evidence="2" id="KW-0540">Nuclease</keyword>
<evidence type="ECO:0000256" key="5">
    <source>
        <dbReference type="ARBA" id="ARBA00022839"/>
    </source>
</evidence>
<evidence type="ECO:0000256" key="3">
    <source>
        <dbReference type="ARBA" id="ARBA00022723"/>
    </source>
</evidence>
<evidence type="ECO:0000256" key="2">
    <source>
        <dbReference type="ARBA" id="ARBA00022722"/>
    </source>
</evidence>
<feature type="region of interest" description="Disordered" evidence="10">
    <location>
        <begin position="1"/>
        <end position="38"/>
    </location>
</feature>
<keyword evidence="3" id="KW-0479">Metal-binding</keyword>
<dbReference type="InterPro" id="IPR051132">
    <property type="entry name" value="3-5_Exonuclease_domain"/>
</dbReference>
<dbReference type="PANTHER" id="PTHR13620:SF109">
    <property type="entry name" value="3'-5' EXONUCLEASE"/>
    <property type="match status" value="1"/>
</dbReference>
<feature type="domain" description="3'-5' exonuclease" evidence="11">
    <location>
        <begin position="442"/>
        <end position="635"/>
    </location>
</feature>
<dbReference type="CDD" id="cd06141">
    <property type="entry name" value="WRN_exo"/>
    <property type="match status" value="1"/>
</dbReference>
<evidence type="ECO:0000313" key="13">
    <source>
        <dbReference type="Proteomes" id="UP000603453"/>
    </source>
</evidence>
<organism evidence="12 13">
    <name type="scientific">Mucor saturninus</name>
    <dbReference type="NCBI Taxonomy" id="64648"/>
    <lineage>
        <taxon>Eukaryota</taxon>
        <taxon>Fungi</taxon>
        <taxon>Fungi incertae sedis</taxon>
        <taxon>Mucoromycota</taxon>
        <taxon>Mucoromycotina</taxon>
        <taxon>Mucoromycetes</taxon>
        <taxon>Mucorales</taxon>
        <taxon>Mucorineae</taxon>
        <taxon>Mucoraceae</taxon>
        <taxon>Mucor</taxon>
    </lineage>
</organism>
<dbReference type="GO" id="GO:0006139">
    <property type="term" value="P:nucleobase-containing compound metabolic process"/>
    <property type="evidence" value="ECO:0007669"/>
    <property type="project" value="InterPro"/>
</dbReference>
<dbReference type="InterPro" id="IPR012337">
    <property type="entry name" value="RNaseH-like_sf"/>
</dbReference>
<proteinExistence type="predicted"/>
<evidence type="ECO:0000256" key="6">
    <source>
        <dbReference type="ARBA" id="ARBA00022842"/>
    </source>
</evidence>
<evidence type="ECO:0000256" key="1">
    <source>
        <dbReference type="ARBA" id="ARBA00004123"/>
    </source>
</evidence>
<dbReference type="EMBL" id="JAEPRD010000306">
    <property type="protein sequence ID" value="KAG2192239.1"/>
    <property type="molecule type" value="Genomic_DNA"/>
</dbReference>
<gene>
    <name evidence="12" type="ORF">INT47_009231</name>
</gene>
<dbReference type="SMART" id="SM00474">
    <property type="entry name" value="35EXOc"/>
    <property type="match status" value="1"/>
</dbReference>
<protein>
    <recommendedName>
        <fullName evidence="8">3'-5' exonuclease</fullName>
    </recommendedName>
    <alternativeName>
        <fullName evidence="9">Werner Syndrome-like exonuclease</fullName>
    </alternativeName>
</protein>
<dbReference type="InterPro" id="IPR036397">
    <property type="entry name" value="RNaseH_sf"/>
</dbReference>
<comment type="subcellular location">
    <subcellularLocation>
        <location evidence="1">Nucleus</location>
    </subcellularLocation>
</comment>
<evidence type="ECO:0000256" key="8">
    <source>
        <dbReference type="ARBA" id="ARBA00040531"/>
    </source>
</evidence>
<dbReference type="Proteomes" id="UP000603453">
    <property type="component" value="Unassembled WGS sequence"/>
</dbReference>
<accession>A0A8H7QG90</accession>
<evidence type="ECO:0000256" key="7">
    <source>
        <dbReference type="ARBA" id="ARBA00023242"/>
    </source>
</evidence>